<keyword evidence="1" id="KW-0812">Transmembrane</keyword>
<evidence type="ECO:0000256" key="1">
    <source>
        <dbReference type="SAM" id="Phobius"/>
    </source>
</evidence>
<name>A0A2J6SYE4_9HELO</name>
<dbReference type="Proteomes" id="UP000235371">
    <property type="component" value="Unassembled WGS sequence"/>
</dbReference>
<proteinExistence type="predicted"/>
<dbReference type="GeneID" id="36589080"/>
<feature type="transmembrane region" description="Helical" evidence="1">
    <location>
        <begin position="51"/>
        <end position="68"/>
    </location>
</feature>
<accession>A0A2J6SYE4</accession>
<feature type="transmembrane region" description="Helical" evidence="1">
    <location>
        <begin position="20"/>
        <end position="39"/>
    </location>
</feature>
<dbReference type="AlphaFoldDB" id="A0A2J6SYE4"/>
<dbReference type="InParanoid" id="A0A2J6SYE4"/>
<keyword evidence="3" id="KW-1185">Reference proteome</keyword>
<protein>
    <submittedName>
        <fullName evidence="2">Uncharacterized protein</fullName>
    </submittedName>
</protein>
<gene>
    <name evidence="2" type="ORF">K444DRAFT_616863</name>
</gene>
<evidence type="ECO:0000313" key="3">
    <source>
        <dbReference type="Proteomes" id="UP000235371"/>
    </source>
</evidence>
<dbReference type="EMBL" id="KZ613854">
    <property type="protein sequence ID" value="PMD55795.1"/>
    <property type="molecule type" value="Genomic_DNA"/>
</dbReference>
<dbReference type="RefSeq" id="XP_024732699.1">
    <property type="nucleotide sequence ID" value="XM_024881003.1"/>
</dbReference>
<sequence>MAINSREKSPLLAYIASHGYYYPVVYLYIPPITIQFPPLSSKTSFFPVYKLIRLIFNINDLLLLLFYIPGIKIAIIKLSTSLASLICILYKSLA</sequence>
<reference evidence="2 3" key="1">
    <citation type="submission" date="2016-04" db="EMBL/GenBank/DDBJ databases">
        <title>A degradative enzymes factory behind the ericoid mycorrhizal symbiosis.</title>
        <authorList>
            <consortium name="DOE Joint Genome Institute"/>
            <person name="Martino E."/>
            <person name="Morin E."/>
            <person name="Grelet G."/>
            <person name="Kuo A."/>
            <person name="Kohler A."/>
            <person name="Daghino S."/>
            <person name="Barry K."/>
            <person name="Choi C."/>
            <person name="Cichocki N."/>
            <person name="Clum A."/>
            <person name="Copeland A."/>
            <person name="Hainaut M."/>
            <person name="Haridas S."/>
            <person name="Labutti K."/>
            <person name="Lindquist E."/>
            <person name="Lipzen A."/>
            <person name="Khouja H.-R."/>
            <person name="Murat C."/>
            <person name="Ohm R."/>
            <person name="Olson A."/>
            <person name="Spatafora J."/>
            <person name="Veneault-Fourrey C."/>
            <person name="Henrissat B."/>
            <person name="Grigoriev I."/>
            <person name="Martin F."/>
            <person name="Perotto S."/>
        </authorList>
    </citation>
    <scope>NUCLEOTIDE SEQUENCE [LARGE SCALE GENOMIC DNA]</scope>
    <source>
        <strain evidence="2 3">E</strain>
    </source>
</reference>
<keyword evidence="1" id="KW-0472">Membrane</keyword>
<evidence type="ECO:0000313" key="2">
    <source>
        <dbReference type="EMBL" id="PMD55795.1"/>
    </source>
</evidence>
<keyword evidence="1" id="KW-1133">Transmembrane helix</keyword>
<organism evidence="2 3">
    <name type="scientific">Hyaloscypha bicolor E</name>
    <dbReference type="NCBI Taxonomy" id="1095630"/>
    <lineage>
        <taxon>Eukaryota</taxon>
        <taxon>Fungi</taxon>
        <taxon>Dikarya</taxon>
        <taxon>Ascomycota</taxon>
        <taxon>Pezizomycotina</taxon>
        <taxon>Leotiomycetes</taxon>
        <taxon>Helotiales</taxon>
        <taxon>Hyaloscyphaceae</taxon>
        <taxon>Hyaloscypha</taxon>
        <taxon>Hyaloscypha bicolor</taxon>
    </lineage>
</organism>